<evidence type="ECO:0000313" key="3">
    <source>
        <dbReference type="EMBL" id="TDH72659.1"/>
    </source>
</evidence>
<reference evidence="2 4" key="1">
    <citation type="journal article" date="2021" name="Genome Biol.">
        <title>AFLAP: assembly-free linkage analysis pipeline using k-mers from genome sequencing data.</title>
        <authorList>
            <person name="Fletcher K."/>
            <person name="Zhang L."/>
            <person name="Gil J."/>
            <person name="Han R."/>
            <person name="Cavanaugh K."/>
            <person name="Michelmore R."/>
        </authorList>
    </citation>
    <scope>NUCLEOTIDE SEQUENCE [LARGE SCALE GENOMIC DNA]</scope>
    <source>
        <strain evidence="2 4">SF5</strain>
    </source>
</reference>
<dbReference type="GeneID" id="94348624"/>
<name>A0A976NYB8_BRELC</name>
<proteinExistence type="predicted"/>
<dbReference type="Proteomes" id="UP000294530">
    <property type="component" value="Unassembled WGS sequence"/>
</dbReference>
<evidence type="ECO:0000313" key="4">
    <source>
        <dbReference type="Proteomes" id="UP000294530"/>
    </source>
</evidence>
<comment type="caution">
    <text evidence="2">The sequence shown here is derived from an EMBL/GenBank/DDBJ whole genome shotgun (WGS) entry which is preliminary data.</text>
</comment>
<gene>
    <name evidence="2" type="ORF">CCR75_004867</name>
    <name evidence="3" type="ORF">CCR75_008478</name>
</gene>
<dbReference type="EMBL" id="SHOA02000012">
    <property type="protein sequence ID" value="TDH72459.1"/>
    <property type="molecule type" value="Genomic_DNA"/>
</dbReference>
<protein>
    <submittedName>
        <fullName evidence="2">Uncharacterized protein</fullName>
    </submittedName>
</protein>
<keyword evidence="1" id="KW-1133">Transmembrane helix</keyword>
<keyword evidence="4" id="KW-1185">Reference proteome</keyword>
<reference evidence="2" key="2">
    <citation type="submission" date="2021-07" db="EMBL/GenBank/DDBJ databases">
        <authorList>
            <person name="Fletcher K."/>
        </authorList>
    </citation>
    <scope>NUCLEOTIDE SEQUENCE</scope>
    <source>
        <strain evidence="2">SF5</strain>
    </source>
</reference>
<dbReference type="RefSeq" id="XP_067821958.1">
    <property type="nucleotide sequence ID" value="XM_067962953.1"/>
</dbReference>
<organism evidence="2 4">
    <name type="scientific">Bremia lactucae</name>
    <name type="common">Lettuce downy mildew</name>
    <dbReference type="NCBI Taxonomy" id="4779"/>
    <lineage>
        <taxon>Eukaryota</taxon>
        <taxon>Sar</taxon>
        <taxon>Stramenopiles</taxon>
        <taxon>Oomycota</taxon>
        <taxon>Peronosporomycetes</taxon>
        <taxon>Peronosporales</taxon>
        <taxon>Peronosporaceae</taxon>
        <taxon>Bremia</taxon>
    </lineage>
</organism>
<evidence type="ECO:0000313" key="2">
    <source>
        <dbReference type="EMBL" id="TDH72459.1"/>
    </source>
</evidence>
<sequence length="84" mass="9437">MPVRPSGLQTARIARQVRAYTGLVNKESHIVDDQKLFTTVKRPTYLKRKSDGPLFTAMMLGLVFGFVQSFRGEMSMATGTNKKE</sequence>
<dbReference type="KEGG" id="blac:94348624"/>
<evidence type="ECO:0000256" key="1">
    <source>
        <dbReference type="SAM" id="Phobius"/>
    </source>
</evidence>
<keyword evidence="1" id="KW-0812">Transmembrane</keyword>
<keyword evidence="1" id="KW-0472">Membrane</keyword>
<dbReference type="AlphaFoldDB" id="A0A976NYB8"/>
<dbReference type="OrthoDB" id="157262at2759"/>
<feature type="transmembrane region" description="Helical" evidence="1">
    <location>
        <begin position="52"/>
        <end position="70"/>
    </location>
</feature>
<dbReference type="EMBL" id="SHOA02000012">
    <property type="protein sequence ID" value="TDH72659.1"/>
    <property type="molecule type" value="Genomic_DNA"/>
</dbReference>
<accession>A0A976NYB8</accession>